<feature type="compositionally biased region" description="Basic residues" evidence="1">
    <location>
        <begin position="149"/>
        <end position="168"/>
    </location>
</feature>
<evidence type="ECO:0000256" key="1">
    <source>
        <dbReference type="SAM" id="MobiDB-lite"/>
    </source>
</evidence>
<organism evidence="2 3">
    <name type="scientific">Saponaria officinalis</name>
    <name type="common">Common soapwort</name>
    <name type="synonym">Lychnis saponaria</name>
    <dbReference type="NCBI Taxonomy" id="3572"/>
    <lineage>
        <taxon>Eukaryota</taxon>
        <taxon>Viridiplantae</taxon>
        <taxon>Streptophyta</taxon>
        <taxon>Embryophyta</taxon>
        <taxon>Tracheophyta</taxon>
        <taxon>Spermatophyta</taxon>
        <taxon>Magnoliopsida</taxon>
        <taxon>eudicotyledons</taxon>
        <taxon>Gunneridae</taxon>
        <taxon>Pentapetalae</taxon>
        <taxon>Caryophyllales</taxon>
        <taxon>Caryophyllaceae</taxon>
        <taxon>Caryophylleae</taxon>
        <taxon>Saponaria</taxon>
    </lineage>
</organism>
<dbReference type="EMBL" id="JBDFQZ010000011">
    <property type="protein sequence ID" value="KAK9677333.1"/>
    <property type="molecule type" value="Genomic_DNA"/>
</dbReference>
<feature type="compositionally biased region" description="Low complexity" evidence="1">
    <location>
        <begin position="132"/>
        <end position="145"/>
    </location>
</feature>
<evidence type="ECO:0000313" key="3">
    <source>
        <dbReference type="Proteomes" id="UP001443914"/>
    </source>
</evidence>
<feature type="region of interest" description="Disordered" evidence="1">
    <location>
        <begin position="118"/>
        <end position="171"/>
    </location>
</feature>
<reference evidence="2" key="1">
    <citation type="submission" date="2024-03" db="EMBL/GenBank/DDBJ databases">
        <title>WGS assembly of Saponaria officinalis var. Norfolk2.</title>
        <authorList>
            <person name="Jenkins J."/>
            <person name="Shu S."/>
            <person name="Grimwood J."/>
            <person name="Barry K."/>
            <person name="Goodstein D."/>
            <person name="Schmutz J."/>
            <person name="Leebens-Mack J."/>
            <person name="Osbourn A."/>
        </authorList>
    </citation>
    <scope>NUCLEOTIDE SEQUENCE [LARGE SCALE GENOMIC DNA]</scope>
    <source>
        <strain evidence="2">JIC</strain>
    </source>
</reference>
<proteinExistence type="predicted"/>
<name>A0AAW1HLS7_SAPOF</name>
<comment type="caution">
    <text evidence="2">The sequence shown here is derived from an EMBL/GenBank/DDBJ whole genome shotgun (WGS) entry which is preliminary data.</text>
</comment>
<dbReference type="Proteomes" id="UP001443914">
    <property type="component" value="Unassembled WGS sequence"/>
</dbReference>
<dbReference type="AlphaFoldDB" id="A0AAW1HLS7"/>
<protein>
    <submittedName>
        <fullName evidence="2">Uncharacterized protein</fullName>
    </submittedName>
</protein>
<accession>A0AAW1HLS7</accession>
<evidence type="ECO:0000313" key="2">
    <source>
        <dbReference type="EMBL" id="KAK9677333.1"/>
    </source>
</evidence>
<gene>
    <name evidence="2" type="ORF">RND81_11G137000</name>
</gene>
<sequence>MFQKNIISITEENVPDVSLDYLKSIVGDIRYVEGFVSKLRSIHIMDEDEFSKGGNILRFSIDSMIIDAMNDNVIDLTKQVVSDFGGAIVTVYLYAVDRDGKFRVNRYGTRLRVLIDPKDMYPENNPRHTHVSSDSPSPSDGSDSDFGIRKKSLPKGKKRKKLNKRKKPEKIEVAKVHLSHALFAHG</sequence>
<keyword evidence="3" id="KW-1185">Reference proteome</keyword>